<dbReference type="PANTHER" id="PTHR34220:SF7">
    <property type="entry name" value="SENSOR HISTIDINE KINASE YPDA"/>
    <property type="match status" value="1"/>
</dbReference>
<reference evidence="4 5" key="1">
    <citation type="submission" date="2016-05" db="EMBL/GenBank/DDBJ databases">
        <title>Genome sequencing of Vitellibacter soesokkakensis RSSK-12.</title>
        <authorList>
            <person name="Thevarajoo S."/>
            <person name="Selvaratnam C."/>
            <person name="Goh K.M."/>
            <person name="Chan K.-G."/>
            <person name="Chong C.S."/>
        </authorList>
    </citation>
    <scope>NUCLEOTIDE SEQUENCE [LARGE SCALE GENOMIC DNA]</scope>
    <source>
        <strain evidence="4 5">RSSK-12</strain>
    </source>
</reference>
<accession>A0A1A9LF98</accession>
<dbReference type="InterPro" id="IPR050640">
    <property type="entry name" value="Bact_2-comp_sensor_kinase"/>
</dbReference>
<dbReference type="SUPFAM" id="SSF55874">
    <property type="entry name" value="ATPase domain of HSP90 chaperone/DNA topoisomerase II/histidine kinase"/>
    <property type="match status" value="1"/>
</dbReference>
<dbReference type="GO" id="GO:0016020">
    <property type="term" value="C:membrane"/>
    <property type="evidence" value="ECO:0007669"/>
    <property type="project" value="InterPro"/>
</dbReference>
<evidence type="ECO:0000313" key="4">
    <source>
        <dbReference type="EMBL" id="OAD91958.1"/>
    </source>
</evidence>
<keyword evidence="1" id="KW-0175">Coiled coil</keyword>
<gene>
    <name evidence="4" type="ORF">A7A78_10685</name>
</gene>
<protein>
    <recommendedName>
        <fullName evidence="3">Signal transduction histidine kinase internal region domain-containing protein</fullName>
    </recommendedName>
</protein>
<proteinExistence type="predicted"/>
<feature type="coiled-coil region" evidence="1">
    <location>
        <begin position="26"/>
        <end position="53"/>
    </location>
</feature>
<sequence>MPAWYQTLIAKIGFGLLALFCLWLFFKILKTRIRKKEETKAQHEKKLAGLELQALRSQMNPHFVHNSLNAIQYFIQRNEVELSENYLSKFSQLIRLFFEYSRLQTVTIKEELSLLKNYLEIEKLRFEEKLNFNIVVSEKIDVEEQTIPSMLLQPIVENAVNHGLFHKKESGIVTIKFIFINDSSYEVLVEDDGIGVIKAKKLFNTSSKNYRSNSSLVLQERIELLNQSTNWNIEYSIKDCSEIDIEKTGTCVTLTFNQSL</sequence>
<organism evidence="4 5">
    <name type="scientific">Aequorivita soesokkakensis</name>
    <dbReference type="NCBI Taxonomy" id="1385699"/>
    <lineage>
        <taxon>Bacteria</taxon>
        <taxon>Pseudomonadati</taxon>
        <taxon>Bacteroidota</taxon>
        <taxon>Flavobacteriia</taxon>
        <taxon>Flavobacteriales</taxon>
        <taxon>Flavobacteriaceae</taxon>
        <taxon>Aequorivita</taxon>
    </lineage>
</organism>
<keyword evidence="5" id="KW-1185">Reference proteome</keyword>
<feature type="domain" description="Signal transduction histidine kinase internal region" evidence="3">
    <location>
        <begin position="51"/>
        <end position="130"/>
    </location>
</feature>
<dbReference type="EMBL" id="LXIE01000008">
    <property type="protein sequence ID" value="OAD91958.1"/>
    <property type="molecule type" value="Genomic_DNA"/>
</dbReference>
<dbReference type="Pfam" id="PF06580">
    <property type="entry name" value="His_kinase"/>
    <property type="match status" value="1"/>
</dbReference>
<dbReference type="Gene3D" id="3.30.565.10">
    <property type="entry name" value="Histidine kinase-like ATPase, C-terminal domain"/>
    <property type="match status" value="1"/>
</dbReference>
<evidence type="ECO:0000259" key="3">
    <source>
        <dbReference type="Pfam" id="PF06580"/>
    </source>
</evidence>
<feature type="transmembrane region" description="Helical" evidence="2">
    <location>
        <begin position="6"/>
        <end position="26"/>
    </location>
</feature>
<evidence type="ECO:0000313" key="5">
    <source>
        <dbReference type="Proteomes" id="UP000077552"/>
    </source>
</evidence>
<dbReference type="AlphaFoldDB" id="A0A1A9LF98"/>
<evidence type="ECO:0000256" key="1">
    <source>
        <dbReference type="SAM" id="Coils"/>
    </source>
</evidence>
<dbReference type="STRING" id="1385699.A7A78_10685"/>
<dbReference type="InterPro" id="IPR010559">
    <property type="entry name" value="Sig_transdc_His_kin_internal"/>
</dbReference>
<dbReference type="Proteomes" id="UP000077552">
    <property type="component" value="Unassembled WGS sequence"/>
</dbReference>
<dbReference type="PANTHER" id="PTHR34220">
    <property type="entry name" value="SENSOR HISTIDINE KINASE YPDA"/>
    <property type="match status" value="1"/>
</dbReference>
<name>A0A1A9LF98_9FLAO</name>
<keyword evidence="2" id="KW-0472">Membrane</keyword>
<comment type="caution">
    <text evidence="4">The sequence shown here is derived from an EMBL/GenBank/DDBJ whole genome shotgun (WGS) entry which is preliminary data.</text>
</comment>
<keyword evidence="2" id="KW-1133">Transmembrane helix</keyword>
<dbReference type="GO" id="GO:0000155">
    <property type="term" value="F:phosphorelay sensor kinase activity"/>
    <property type="evidence" value="ECO:0007669"/>
    <property type="project" value="InterPro"/>
</dbReference>
<keyword evidence="2" id="KW-0812">Transmembrane</keyword>
<dbReference type="InterPro" id="IPR036890">
    <property type="entry name" value="HATPase_C_sf"/>
</dbReference>
<evidence type="ECO:0000256" key="2">
    <source>
        <dbReference type="SAM" id="Phobius"/>
    </source>
</evidence>